<dbReference type="PANTHER" id="PTHR47691:SF3">
    <property type="entry name" value="HTH-TYPE TRANSCRIPTIONAL REGULATOR RV0890C-RELATED"/>
    <property type="match status" value="1"/>
</dbReference>
<dbReference type="PANTHER" id="PTHR47691">
    <property type="entry name" value="REGULATOR-RELATED"/>
    <property type="match status" value="1"/>
</dbReference>
<proteinExistence type="inferred from homology"/>
<dbReference type="InterPro" id="IPR027417">
    <property type="entry name" value="P-loop_NTPase"/>
</dbReference>
<dbReference type="InterPro" id="IPR036388">
    <property type="entry name" value="WH-like_DNA-bd_sf"/>
</dbReference>
<dbReference type="SUPFAM" id="SSF46894">
    <property type="entry name" value="C-terminal effector domain of the bipartite response regulators"/>
    <property type="match status" value="1"/>
</dbReference>
<evidence type="ECO:0000256" key="2">
    <source>
        <dbReference type="ARBA" id="ARBA00023125"/>
    </source>
</evidence>
<feature type="DNA-binding region" description="OmpR/PhoB-type" evidence="3">
    <location>
        <begin position="3"/>
        <end position="107"/>
    </location>
</feature>
<dbReference type="SMART" id="SM01043">
    <property type="entry name" value="BTAD"/>
    <property type="match status" value="1"/>
</dbReference>
<evidence type="ECO:0000256" key="1">
    <source>
        <dbReference type="ARBA" id="ARBA00005820"/>
    </source>
</evidence>
<accession>A0ABW3VJL6</accession>
<dbReference type="EMBL" id="JBHTMB010000144">
    <property type="protein sequence ID" value="MFD1235113.1"/>
    <property type="molecule type" value="Genomic_DNA"/>
</dbReference>
<dbReference type="Gene3D" id="3.40.50.300">
    <property type="entry name" value="P-loop containing nucleotide triphosphate hydrolases"/>
    <property type="match status" value="1"/>
</dbReference>
<evidence type="ECO:0000313" key="6">
    <source>
        <dbReference type="Proteomes" id="UP001597182"/>
    </source>
</evidence>
<evidence type="ECO:0000259" key="4">
    <source>
        <dbReference type="PROSITE" id="PS51755"/>
    </source>
</evidence>
<dbReference type="Gene3D" id="1.25.40.10">
    <property type="entry name" value="Tetratricopeptide repeat domain"/>
    <property type="match status" value="1"/>
</dbReference>
<reference evidence="6" key="1">
    <citation type="journal article" date="2019" name="Int. J. Syst. Evol. Microbiol.">
        <title>The Global Catalogue of Microorganisms (GCM) 10K type strain sequencing project: providing services to taxonomists for standard genome sequencing and annotation.</title>
        <authorList>
            <consortium name="The Broad Institute Genomics Platform"/>
            <consortium name="The Broad Institute Genome Sequencing Center for Infectious Disease"/>
            <person name="Wu L."/>
            <person name="Ma J."/>
        </authorList>
    </citation>
    <scope>NUCLEOTIDE SEQUENCE [LARGE SCALE GENOMIC DNA]</scope>
    <source>
        <strain evidence="6">CCUG 49018</strain>
    </source>
</reference>
<dbReference type="Pfam" id="PF03704">
    <property type="entry name" value="BTAD"/>
    <property type="match status" value="1"/>
</dbReference>
<keyword evidence="2 3" id="KW-0238">DNA-binding</keyword>
<dbReference type="RefSeq" id="WP_346093664.1">
    <property type="nucleotide sequence ID" value="NZ_BAABKS010000080.1"/>
</dbReference>
<dbReference type="SMART" id="SM00862">
    <property type="entry name" value="Trans_reg_C"/>
    <property type="match status" value="1"/>
</dbReference>
<dbReference type="CDD" id="cd15831">
    <property type="entry name" value="BTAD"/>
    <property type="match status" value="1"/>
</dbReference>
<dbReference type="InterPro" id="IPR016032">
    <property type="entry name" value="Sig_transdc_resp-reg_C-effctor"/>
</dbReference>
<organism evidence="5 6">
    <name type="scientific">Pseudonocardia benzenivorans</name>
    <dbReference type="NCBI Taxonomy" id="228005"/>
    <lineage>
        <taxon>Bacteria</taxon>
        <taxon>Bacillati</taxon>
        <taxon>Actinomycetota</taxon>
        <taxon>Actinomycetes</taxon>
        <taxon>Pseudonocardiales</taxon>
        <taxon>Pseudonocardiaceae</taxon>
        <taxon>Pseudonocardia</taxon>
    </lineage>
</organism>
<gene>
    <name evidence="5" type="ORF">ACFQ34_17620</name>
</gene>
<comment type="similarity">
    <text evidence="1">Belongs to the AfsR/DnrI/RedD regulatory family.</text>
</comment>
<dbReference type="InterPro" id="IPR011990">
    <property type="entry name" value="TPR-like_helical_dom_sf"/>
</dbReference>
<dbReference type="SMART" id="SM00382">
    <property type="entry name" value="AAA"/>
    <property type="match status" value="1"/>
</dbReference>
<evidence type="ECO:0000313" key="5">
    <source>
        <dbReference type="EMBL" id="MFD1235113.1"/>
    </source>
</evidence>
<evidence type="ECO:0000256" key="3">
    <source>
        <dbReference type="PROSITE-ProRule" id="PRU01091"/>
    </source>
</evidence>
<dbReference type="PROSITE" id="PS51755">
    <property type="entry name" value="OMPR_PHOB"/>
    <property type="match status" value="1"/>
</dbReference>
<name>A0ABW3VJL6_9PSEU</name>
<dbReference type="Proteomes" id="UP001597182">
    <property type="component" value="Unassembled WGS sequence"/>
</dbReference>
<dbReference type="InterPro" id="IPR001867">
    <property type="entry name" value="OmpR/PhoB-type_DNA-bd"/>
</dbReference>
<comment type="caution">
    <text evidence="5">The sequence shown here is derived from an EMBL/GenBank/DDBJ whole genome shotgun (WGS) entry which is preliminary data.</text>
</comment>
<feature type="domain" description="OmpR/PhoB-type" evidence="4">
    <location>
        <begin position="3"/>
        <end position="107"/>
    </location>
</feature>
<dbReference type="Pfam" id="PF00486">
    <property type="entry name" value="Trans_reg_C"/>
    <property type="match status" value="1"/>
</dbReference>
<dbReference type="PRINTS" id="PR00364">
    <property type="entry name" value="DISEASERSIST"/>
</dbReference>
<dbReference type="SUPFAM" id="SSF48452">
    <property type="entry name" value="TPR-like"/>
    <property type="match status" value="1"/>
</dbReference>
<keyword evidence="6" id="KW-1185">Reference proteome</keyword>
<dbReference type="SUPFAM" id="SSF52540">
    <property type="entry name" value="P-loop containing nucleoside triphosphate hydrolases"/>
    <property type="match status" value="1"/>
</dbReference>
<sequence>MTADTPSETPVRFRDLGPLEIERGGEVSAVGGARLESALALLLIHGGHTVGVDALCEAMWGERGVDRSVSTLDSHVWRLRRVLEPGRARGAASKVLVRDPGGYRLVLAGDDATDSGRFVRLATAAADRLAAGDAAGALQQASRAAALWRGRPYGVAADEDWAHAAVARLDAVRAGLRETHIGALLGTGAPEQALGELETALAEEPLRERLWLLRMTAYRDAGRRAEALRAYTDARTVLVDELGVEPGPDLKALHAELLRDDASAPVAAPARAEPPQHLPAARNRLVGRERETAEIAGLVAPGRLVTLVGAAGCGKTRLALEVARETAPPGGSWFVDLTVATPERVPETVASALELPAPGPVEPADALRRFTSARRMLVVLDNCEHVLDAVAELVEEMLVEGSQLAVLATSREPLEVDGEEVVALAPLTSAAAVELFLDRLDALVPGGVRDDESMADVRDIAEAVDGLPLALELAAGRARAYTLTEIASQVRADASTLSRVGRGRGTNHHRTVRDAVGTSYRDLPEPLAALHRAVGAVPGPFTVDVAAALTGMTTTDAVDGTAALVHRSMLSALGPLRVGGVSRFAQLATVRGHAVHEADRAGEDPAARRDAWVEGLARAKPRLGAHTMASWYAALDDDLASIRATMQRTLVDAPTPLGATLAARLGLYWAFSGMALEGDRWRDAALRTLGAELVDPVDRVLLLLGNANSRLVQGDPAVGRVLVRDALAVAESLTGDDAVIVCDDLAVTTGPLRRVGDAEVLAEVAAATRRLAAGAPELDVVVRHTELVADAAADPRPELVARFAALHDDARAADNLYTAWSAAAGAATIALAADRPDQALPWARATLQASADAGLRDNAYALELYGLTLGRSGEDATALRVLGAAEAQHRAAGVPRPRNEEMSTLLATITTRLGATVADRARAEGARTSLAEFLA</sequence>
<dbReference type="InterPro" id="IPR003593">
    <property type="entry name" value="AAA+_ATPase"/>
</dbReference>
<dbReference type="Gene3D" id="1.10.10.10">
    <property type="entry name" value="Winged helix-like DNA-binding domain superfamily/Winged helix DNA-binding domain"/>
    <property type="match status" value="1"/>
</dbReference>
<protein>
    <submittedName>
        <fullName evidence="5">BTAD domain-containing putative transcriptional regulator</fullName>
    </submittedName>
</protein>
<dbReference type="InterPro" id="IPR005158">
    <property type="entry name" value="BTAD"/>
</dbReference>